<evidence type="ECO:0000256" key="1">
    <source>
        <dbReference type="ARBA" id="ARBA00006540"/>
    </source>
</evidence>
<keyword evidence="5 7" id="KW-0687">Ribonucleoprotein</keyword>
<evidence type="ECO:0000256" key="7">
    <source>
        <dbReference type="HAMAP-Rule" id="MF_01325"/>
    </source>
</evidence>
<comment type="function">
    <text evidence="7 9">One of the primary rRNA binding proteins, it binds directly near the 3'-end of the 23S rRNA, where it nucleates assembly of the 50S subunit.</text>
</comment>
<name>A0AB36TFT7_ACETH</name>
<comment type="similarity">
    <text evidence="1 7 8">Belongs to the universal ribosomal protein uL3 family.</text>
</comment>
<evidence type="ECO:0000256" key="9">
    <source>
        <dbReference type="RuleBase" id="RU003906"/>
    </source>
</evidence>
<dbReference type="Pfam" id="PF00297">
    <property type="entry name" value="Ribosomal_L3"/>
    <property type="match status" value="1"/>
</dbReference>
<dbReference type="Proteomes" id="UP000223596">
    <property type="component" value="Unassembled WGS sequence"/>
</dbReference>
<reference evidence="10 11" key="1">
    <citation type="submission" date="2017-09" db="EMBL/GenBank/DDBJ databases">
        <title>Evaluation of Pacific Biosciences Sequencing Technology to Finishing C. thermocellum Genome Sequences.</title>
        <authorList>
            <person name="Brown S."/>
        </authorList>
    </citation>
    <scope>NUCLEOTIDE SEQUENCE [LARGE SCALE GENOMIC DNA]</scope>
    <source>
        <strain evidence="10 11">AD2</strain>
    </source>
</reference>
<dbReference type="GO" id="GO:0006412">
    <property type="term" value="P:translation"/>
    <property type="evidence" value="ECO:0007669"/>
    <property type="project" value="UniProtKB-UniRule"/>
</dbReference>
<dbReference type="HAMAP" id="MF_01325_B">
    <property type="entry name" value="Ribosomal_uL3_B"/>
    <property type="match status" value="1"/>
</dbReference>
<keyword evidence="3 7" id="KW-0694">RNA-binding</keyword>
<dbReference type="GO" id="GO:0019843">
    <property type="term" value="F:rRNA binding"/>
    <property type="evidence" value="ECO:0007669"/>
    <property type="project" value="UniProtKB-UniRule"/>
</dbReference>
<dbReference type="PANTHER" id="PTHR11229:SF16">
    <property type="entry name" value="LARGE RIBOSOMAL SUBUNIT PROTEIN UL3C"/>
    <property type="match status" value="1"/>
</dbReference>
<dbReference type="PANTHER" id="PTHR11229">
    <property type="entry name" value="50S RIBOSOMAL PROTEIN L3"/>
    <property type="match status" value="1"/>
</dbReference>
<protein>
    <recommendedName>
        <fullName evidence="6 7">Large ribosomal subunit protein uL3</fullName>
    </recommendedName>
</protein>
<dbReference type="InterPro" id="IPR009000">
    <property type="entry name" value="Transl_B-barrel_sf"/>
</dbReference>
<dbReference type="RefSeq" id="WP_003514621.1">
    <property type="nucleotide sequence ID" value="NZ_CP013828.1"/>
</dbReference>
<evidence type="ECO:0000313" key="10">
    <source>
        <dbReference type="EMBL" id="PFH01720.1"/>
    </source>
</evidence>
<dbReference type="SMR" id="A0AB36TFT7"/>
<evidence type="ECO:0000256" key="5">
    <source>
        <dbReference type="ARBA" id="ARBA00023274"/>
    </source>
</evidence>
<dbReference type="AlphaFoldDB" id="A0AB36TFT7"/>
<evidence type="ECO:0000256" key="3">
    <source>
        <dbReference type="ARBA" id="ARBA00022884"/>
    </source>
</evidence>
<sequence length="212" mass="23567">MEKFMLGRKIGMTQVFDEDGLLIPVTVIEAGPITVVQKKKPETDGYNSVRVAFGDVQEKRLNKPEKGLFAKLGIAPKKYIREFRVDDPDKYELKQEIKVEEMFQPGDRVDVTGISKGKGFAGVIKRFGNRRGKETHGSMYHRRVGSMGANTNPARVFKGKKLPGHMGVERVTVQNLDVVKVDAERNLMLVKGAVPGAKGGLLMIKDTVKARK</sequence>
<dbReference type="EMBL" id="PDBW01000001">
    <property type="protein sequence ID" value="PFH01720.1"/>
    <property type="molecule type" value="Genomic_DNA"/>
</dbReference>
<dbReference type="InterPro" id="IPR019926">
    <property type="entry name" value="Ribosomal_uL3_CS"/>
</dbReference>
<evidence type="ECO:0000256" key="8">
    <source>
        <dbReference type="RuleBase" id="RU003905"/>
    </source>
</evidence>
<dbReference type="GeneID" id="35804370"/>
<dbReference type="PROSITE" id="PS00474">
    <property type="entry name" value="RIBOSOMAL_L3"/>
    <property type="match status" value="1"/>
</dbReference>
<dbReference type="Gene3D" id="3.30.160.810">
    <property type="match status" value="1"/>
</dbReference>
<dbReference type="InterPro" id="IPR000597">
    <property type="entry name" value="Ribosomal_uL3"/>
</dbReference>
<evidence type="ECO:0000256" key="6">
    <source>
        <dbReference type="ARBA" id="ARBA00035243"/>
    </source>
</evidence>
<keyword evidence="4 7" id="KW-0689">Ribosomal protein</keyword>
<accession>A0AB36TFT7</accession>
<evidence type="ECO:0000256" key="4">
    <source>
        <dbReference type="ARBA" id="ARBA00022980"/>
    </source>
</evidence>
<dbReference type="NCBIfam" id="TIGR03625">
    <property type="entry name" value="L3_bact"/>
    <property type="match status" value="1"/>
</dbReference>
<dbReference type="InterPro" id="IPR019927">
    <property type="entry name" value="Ribosomal_uL3_bac/org-type"/>
</dbReference>
<dbReference type="GO" id="GO:0003735">
    <property type="term" value="F:structural constituent of ribosome"/>
    <property type="evidence" value="ECO:0007669"/>
    <property type="project" value="UniProtKB-UniRule"/>
</dbReference>
<proteinExistence type="inferred from homology"/>
<evidence type="ECO:0000256" key="2">
    <source>
        <dbReference type="ARBA" id="ARBA00022730"/>
    </source>
</evidence>
<dbReference type="FunFam" id="2.40.30.10:FF:000004">
    <property type="entry name" value="50S ribosomal protein L3"/>
    <property type="match status" value="1"/>
</dbReference>
<comment type="subunit">
    <text evidence="7 9">Part of the 50S ribosomal subunit. Forms a cluster with proteins L14 and L19.</text>
</comment>
<comment type="caution">
    <text evidence="10">The sequence shown here is derived from an EMBL/GenBank/DDBJ whole genome shotgun (WGS) entry which is preliminary data.</text>
</comment>
<dbReference type="SUPFAM" id="SSF50447">
    <property type="entry name" value="Translation proteins"/>
    <property type="match status" value="1"/>
</dbReference>
<gene>
    <name evidence="7" type="primary">rplC</name>
    <name evidence="10" type="ORF">M972_11464</name>
</gene>
<organism evidence="10 11">
    <name type="scientific">Acetivibrio thermocellus AD2</name>
    <dbReference type="NCBI Taxonomy" id="1138384"/>
    <lineage>
        <taxon>Bacteria</taxon>
        <taxon>Bacillati</taxon>
        <taxon>Bacillota</taxon>
        <taxon>Clostridia</taxon>
        <taxon>Eubacteriales</taxon>
        <taxon>Oscillospiraceae</taxon>
        <taxon>Acetivibrio</taxon>
    </lineage>
</organism>
<dbReference type="FunFam" id="3.30.160.810:FF:000001">
    <property type="entry name" value="50S ribosomal protein L3"/>
    <property type="match status" value="1"/>
</dbReference>
<keyword evidence="2 7" id="KW-0699">rRNA-binding</keyword>
<dbReference type="Gene3D" id="2.40.30.10">
    <property type="entry name" value="Translation factors"/>
    <property type="match status" value="1"/>
</dbReference>
<dbReference type="GO" id="GO:0022625">
    <property type="term" value="C:cytosolic large ribosomal subunit"/>
    <property type="evidence" value="ECO:0007669"/>
    <property type="project" value="TreeGrafter"/>
</dbReference>
<evidence type="ECO:0000313" key="11">
    <source>
        <dbReference type="Proteomes" id="UP000223596"/>
    </source>
</evidence>